<dbReference type="PROSITE" id="PS50835">
    <property type="entry name" value="IG_LIKE"/>
    <property type="match status" value="1"/>
</dbReference>
<dbReference type="AlphaFoldDB" id="N6U926"/>
<keyword evidence="2" id="KW-1015">Disulfide bond</keyword>
<dbReference type="InterPro" id="IPR003599">
    <property type="entry name" value="Ig_sub"/>
</dbReference>
<organism evidence="4">
    <name type="scientific">Dendroctonus ponderosae</name>
    <name type="common">Mountain pine beetle</name>
    <dbReference type="NCBI Taxonomy" id="77166"/>
    <lineage>
        <taxon>Eukaryota</taxon>
        <taxon>Metazoa</taxon>
        <taxon>Ecdysozoa</taxon>
        <taxon>Arthropoda</taxon>
        <taxon>Hexapoda</taxon>
        <taxon>Insecta</taxon>
        <taxon>Pterygota</taxon>
        <taxon>Neoptera</taxon>
        <taxon>Endopterygota</taxon>
        <taxon>Coleoptera</taxon>
        <taxon>Polyphaga</taxon>
        <taxon>Cucujiformia</taxon>
        <taxon>Curculionidae</taxon>
        <taxon>Scolytinae</taxon>
        <taxon>Dendroctonus</taxon>
    </lineage>
</organism>
<dbReference type="EMBL" id="KB740923">
    <property type="protein sequence ID" value="ENN78195.1"/>
    <property type="molecule type" value="Genomic_DNA"/>
</dbReference>
<keyword evidence="3" id="KW-0393">Immunoglobulin domain</keyword>
<evidence type="ECO:0000256" key="1">
    <source>
        <dbReference type="ARBA" id="ARBA00022737"/>
    </source>
</evidence>
<name>N6U926_DENPD</name>
<sequence>MVQMLDLSGHGVLEFSVEPSDTVVEAGQSAVLDCVVRASHHQQSVLITWLDEDGSKLTFLSDAYRSQLTNGSLYINSVVEGQRLTGIYQCMATLPNVGSIVSRTAKLDIASKSAVS</sequence>
<dbReference type="SUPFAM" id="SSF48726">
    <property type="entry name" value="Immunoglobulin"/>
    <property type="match status" value="1"/>
</dbReference>
<gene>
    <name evidence="4" type="ORF">YQE_05347</name>
</gene>
<proteinExistence type="predicted"/>
<dbReference type="HOGENOM" id="CLU_159688_0_0_1"/>
<dbReference type="OMA" id="CKIAMSI"/>
<dbReference type="InterPro" id="IPR013783">
    <property type="entry name" value="Ig-like_fold"/>
</dbReference>
<feature type="non-terminal residue" evidence="4">
    <location>
        <position position="1"/>
    </location>
</feature>
<keyword evidence="1" id="KW-0677">Repeat</keyword>
<dbReference type="Pfam" id="PF13927">
    <property type="entry name" value="Ig_3"/>
    <property type="match status" value="1"/>
</dbReference>
<evidence type="ECO:0000256" key="2">
    <source>
        <dbReference type="ARBA" id="ARBA00023157"/>
    </source>
</evidence>
<dbReference type="FunFam" id="2.60.40.10:FF:000189">
    <property type="entry name" value="Neogenin isoform 3"/>
    <property type="match status" value="1"/>
</dbReference>
<reference evidence="4" key="1">
    <citation type="journal article" date="2013" name="Genome Biol.">
        <title>Draft genome of the mountain pine beetle, Dendroctonus ponderosae Hopkins, a major forest pest.</title>
        <authorList>
            <person name="Keeling C.I."/>
            <person name="Yuen M.M."/>
            <person name="Liao N.Y."/>
            <person name="Docking T.R."/>
            <person name="Chan S.K."/>
            <person name="Taylor G.A."/>
            <person name="Palmquist D.L."/>
            <person name="Jackman S.D."/>
            <person name="Nguyen A."/>
            <person name="Li M."/>
            <person name="Henderson H."/>
            <person name="Janes J.K."/>
            <person name="Zhao Y."/>
            <person name="Pandoh P."/>
            <person name="Moore R."/>
            <person name="Sperling F.A."/>
            <person name="Huber D.P."/>
            <person name="Birol I."/>
            <person name="Jones S.J."/>
            <person name="Bohlmann J."/>
        </authorList>
    </citation>
    <scope>NUCLEOTIDE SEQUENCE</scope>
</reference>
<dbReference type="Gene3D" id="2.60.40.10">
    <property type="entry name" value="Immunoglobulins"/>
    <property type="match status" value="1"/>
</dbReference>
<dbReference type="InterPro" id="IPR007110">
    <property type="entry name" value="Ig-like_dom"/>
</dbReference>
<evidence type="ECO:0000313" key="4">
    <source>
        <dbReference type="EMBL" id="ENN78195.1"/>
    </source>
</evidence>
<dbReference type="InterPro" id="IPR036179">
    <property type="entry name" value="Ig-like_dom_sf"/>
</dbReference>
<protein>
    <submittedName>
        <fullName evidence="4">Uncharacterized protein</fullName>
    </submittedName>
</protein>
<accession>N6U926</accession>
<evidence type="ECO:0000256" key="3">
    <source>
        <dbReference type="ARBA" id="ARBA00023319"/>
    </source>
</evidence>
<dbReference type="SMART" id="SM00409">
    <property type="entry name" value="IG"/>
    <property type="match status" value="1"/>
</dbReference>